<evidence type="ECO:0000313" key="2">
    <source>
        <dbReference type="Proteomes" id="UP000237846"/>
    </source>
</evidence>
<dbReference type="InterPro" id="IPR036819">
    <property type="entry name" value="Subtilisin_inhibitor-like_sf"/>
</dbReference>
<reference evidence="1 2" key="1">
    <citation type="submission" date="2018-03" db="EMBL/GenBank/DDBJ databases">
        <title>Genomic Encyclopedia of Archaeal and Bacterial Type Strains, Phase II (KMG-II): from individual species to whole genera.</title>
        <authorList>
            <person name="Goeker M."/>
        </authorList>
    </citation>
    <scope>NUCLEOTIDE SEQUENCE [LARGE SCALE GENOMIC DNA]</scope>
    <source>
        <strain evidence="1 2">DSM 45601</strain>
    </source>
</reference>
<name>A0A2T0PVC3_9ACTN</name>
<sequence length="143" mass="14850">MTNTVRVAAFALSGLFAAVIAGAWLVARPAEAIDGIGDAGAVAVSGAIRAVVHADGGTREELLLCEAGPMGAADAELCQDLARHEDPFAEVPADAVCLQRVYGTERADVSGVWQGRAVSTTVTRAGSCEEERWQRLSGLLERG</sequence>
<comment type="caution">
    <text evidence="1">The sequence shown here is derived from an EMBL/GenBank/DDBJ whole genome shotgun (WGS) entry which is preliminary data.</text>
</comment>
<organism evidence="1 2">
    <name type="scientific">Allonocardiopsis opalescens</name>
    <dbReference type="NCBI Taxonomy" id="1144618"/>
    <lineage>
        <taxon>Bacteria</taxon>
        <taxon>Bacillati</taxon>
        <taxon>Actinomycetota</taxon>
        <taxon>Actinomycetes</taxon>
        <taxon>Streptosporangiales</taxon>
        <taxon>Allonocardiopsis</taxon>
    </lineage>
</organism>
<dbReference type="GO" id="GO:0004867">
    <property type="term" value="F:serine-type endopeptidase inhibitor activity"/>
    <property type="evidence" value="ECO:0007669"/>
    <property type="project" value="InterPro"/>
</dbReference>
<dbReference type="Gene3D" id="3.30.350.10">
    <property type="entry name" value="Subtilisin inhibitor-like"/>
    <property type="match status" value="1"/>
</dbReference>
<protein>
    <submittedName>
        <fullName evidence="1">Subtilisin inhibitor-like</fullName>
    </submittedName>
</protein>
<dbReference type="SUPFAM" id="SSF55399">
    <property type="entry name" value="Subtilisin inhibitor"/>
    <property type="match status" value="1"/>
</dbReference>
<accession>A0A2T0PVC3</accession>
<gene>
    <name evidence="1" type="ORF">CLV72_10994</name>
</gene>
<keyword evidence="2" id="KW-1185">Reference proteome</keyword>
<dbReference type="EMBL" id="PVZC01000009">
    <property type="protein sequence ID" value="PRX95486.1"/>
    <property type="molecule type" value="Genomic_DNA"/>
</dbReference>
<evidence type="ECO:0000313" key="1">
    <source>
        <dbReference type="EMBL" id="PRX95486.1"/>
    </source>
</evidence>
<dbReference type="AlphaFoldDB" id="A0A2T0PVC3"/>
<dbReference type="Proteomes" id="UP000237846">
    <property type="component" value="Unassembled WGS sequence"/>
</dbReference>
<proteinExistence type="predicted"/>